<evidence type="ECO:0000313" key="2">
    <source>
        <dbReference type="Proteomes" id="UP001222027"/>
    </source>
</evidence>
<name>A0AAV8RQX8_ENSVE</name>
<sequence length="80" mass="8999">MPHKDSARYRISTVKSLPKNSNLGRPQSRIRRTCRSDASTLSNELLSRGLHPHRPIDLAASSSFAVVLEDRSFCGRSFRC</sequence>
<gene>
    <name evidence="1" type="ORF">OPV22_005156</name>
</gene>
<dbReference type="Proteomes" id="UP001222027">
    <property type="component" value="Unassembled WGS sequence"/>
</dbReference>
<proteinExistence type="predicted"/>
<comment type="caution">
    <text evidence="1">The sequence shown here is derived from an EMBL/GenBank/DDBJ whole genome shotgun (WGS) entry which is preliminary data.</text>
</comment>
<protein>
    <submittedName>
        <fullName evidence="1">Uncharacterized protein</fullName>
    </submittedName>
</protein>
<organism evidence="1 2">
    <name type="scientific">Ensete ventricosum</name>
    <name type="common">Abyssinian banana</name>
    <name type="synonym">Musa ensete</name>
    <dbReference type="NCBI Taxonomy" id="4639"/>
    <lineage>
        <taxon>Eukaryota</taxon>
        <taxon>Viridiplantae</taxon>
        <taxon>Streptophyta</taxon>
        <taxon>Embryophyta</taxon>
        <taxon>Tracheophyta</taxon>
        <taxon>Spermatophyta</taxon>
        <taxon>Magnoliopsida</taxon>
        <taxon>Liliopsida</taxon>
        <taxon>Zingiberales</taxon>
        <taxon>Musaceae</taxon>
        <taxon>Ensete</taxon>
    </lineage>
</organism>
<evidence type="ECO:0000313" key="1">
    <source>
        <dbReference type="EMBL" id="KAJ8504270.1"/>
    </source>
</evidence>
<accession>A0AAV8RQX8</accession>
<dbReference type="AlphaFoldDB" id="A0AAV8RQX8"/>
<reference evidence="1 2" key="1">
    <citation type="submission" date="2022-12" db="EMBL/GenBank/DDBJ databases">
        <title>Chromosome-scale assembly of the Ensete ventricosum genome.</title>
        <authorList>
            <person name="Dussert Y."/>
            <person name="Stocks J."/>
            <person name="Wendawek A."/>
            <person name="Woldeyes F."/>
            <person name="Nichols R.A."/>
            <person name="Borrell J.S."/>
        </authorList>
    </citation>
    <scope>NUCLEOTIDE SEQUENCE [LARGE SCALE GENOMIC DNA]</scope>
    <source>
        <strain evidence="2">cv. Maze</strain>
        <tissue evidence="1">Seeds</tissue>
    </source>
</reference>
<keyword evidence="2" id="KW-1185">Reference proteome</keyword>
<dbReference type="EMBL" id="JAQQAF010000002">
    <property type="protein sequence ID" value="KAJ8504270.1"/>
    <property type="molecule type" value="Genomic_DNA"/>
</dbReference>